<proteinExistence type="inferred from homology"/>
<dbReference type="InterPro" id="IPR015168">
    <property type="entry name" value="SsuA/THI5"/>
</dbReference>
<dbReference type="RefSeq" id="WP_139597419.1">
    <property type="nucleotide sequence ID" value="NZ_VDDC01000001.1"/>
</dbReference>
<comment type="caution">
    <text evidence="14">The sequence shown here is derived from an EMBL/GenBank/DDBJ whole genome shotgun (WGS) entry which is preliminary data.</text>
</comment>
<dbReference type="EMBL" id="VDDC01000001">
    <property type="protein sequence ID" value="TNH41152.1"/>
    <property type="molecule type" value="Genomic_DNA"/>
</dbReference>
<protein>
    <recommendedName>
        <fullName evidence="10">Thiamine pyrimidine synthase</fullName>
    </recommendedName>
</protein>
<gene>
    <name evidence="14" type="ORF">FHD67_00075</name>
</gene>
<accession>A0A5C4RB73</accession>
<evidence type="ECO:0000256" key="4">
    <source>
        <dbReference type="ARBA" id="ARBA00011738"/>
    </source>
</evidence>
<dbReference type="Proteomes" id="UP000304880">
    <property type="component" value="Unassembled WGS sequence"/>
</dbReference>
<dbReference type="GO" id="GO:0009228">
    <property type="term" value="P:thiamine biosynthetic process"/>
    <property type="evidence" value="ECO:0007669"/>
    <property type="project" value="UniProtKB-KW"/>
</dbReference>
<evidence type="ECO:0000256" key="12">
    <source>
        <dbReference type="SAM" id="SignalP"/>
    </source>
</evidence>
<reference evidence="14 15" key="1">
    <citation type="submission" date="2019-06" db="EMBL/GenBank/DDBJ databases">
        <authorList>
            <person name="Li J."/>
        </authorList>
    </citation>
    <scope>NUCLEOTIDE SEQUENCE [LARGE SCALE GENOMIC DNA]</scope>
    <source>
        <strain evidence="14 15">CGMCC 1.8012</strain>
    </source>
</reference>
<evidence type="ECO:0000256" key="3">
    <source>
        <dbReference type="ARBA" id="ARBA00009406"/>
    </source>
</evidence>
<comment type="function">
    <text evidence="1">Responsible for the formation of the pyrimidine heterocycle in the thiamine biosynthesis pathway. Catalyzes the formation of hydroxymethylpyrimidine phosphate (HMP-P) from histidine and pyridoxal phosphate (PLP). The protein uses PLP and the active site histidine to form HMP-P, generating an inactive enzyme. The enzyme can only undergo a single turnover, which suggests it is a suicide enzyme.</text>
</comment>
<keyword evidence="9" id="KW-0408">Iron</keyword>
<evidence type="ECO:0000256" key="8">
    <source>
        <dbReference type="ARBA" id="ARBA00022977"/>
    </source>
</evidence>
<keyword evidence="15" id="KW-1185">Reference proteome</keyword>
<evidence type="ECO:0000256" key="11">
    <source>
        <dbReference type="ARBA" id="ARBA00048179"/>
    </source>
</evidence>
<comment type="similarity">
    <text evidence="3">Belongs to the NMT1/THI5 family.</text>
</comment>
<organism evidence="14 15">
    <name type="scientific">Paracoccus haeundaensis</name>
    <dbReference type="NCBI Taxonomy" id="225362"/>
    <lineage>
        <taxon>Bacteria</taxon>
        <taxon>Pseudomonadati</taxon>
        <taxon>Pseudomonadota</taxon>
        <taxon>Alphaproteobacteria</taxon>
        <taxon>Rhodobacterales</taxon>
        <taxon>Paracoccaceae</taxon>
        <taxon>Paracoccus</taxon>
    </lineage>
</organism>
<dbReference type="GO" id="GO:0046872">
    <property type="term" value="F:metal ion binding"/>
    <property type="evidence" value="ECO:0007669"/>
    <property type="project" value="UniProtKB-KW"/>
</dbReference>
<keyword evidence="6" id="KW-0479">Metal-binding</keyword>
<dbReference type="AlphaFoldDB" id="A0A5C4RB73"/>
<feature type="signal peptide" evidence="12">
    <location>
        <begin position="1"/>
        <end position="20"/>
    </location>
</feature>
<dbReference type="SUPFAM" id="SSF53850">
    <property type="entry name" value="Periplasmic binding protein-like II"/>
    <property type="match status" value="1"/>
</dbReference>
<name>A0A5C4RB73_9RHOB</name>
<dbReference type="PANTHER" id="PTHR31528">
    <property type="entry name" value="4-AMINO-5-HYDROXYMETHYL-2-METHYLPYRIMIDINE PHOSPHATE SYNTHASE THI11-RELATED"/>
    <property type="match status" value="1"/>
</dbReference>
<dbReference type="PANTHER" id="PTHR31528:SF1">
    <property type="entry name" value="4-AMINO-5-HYDROXYMETHYL-2-METHYLPYRIMIDINE PHOSPHATE SYNTHASE THI11-RELATED"/>
    <property type="match status" value="1"/>
</dbReference>
<feature type="domain" description="SsuA/THI5-like" evidence="13">
    <location>
        <begin position="37"/>
        <end position="248"/>
    </location>
</feature>
<dbReference type="Gene3D" id="3.40.190.10">
    <property type="entry name" value="Periplasmic binding protein-like II"/>
    <property type="match status" value="2"/>
</dbReference>
<comment type="catalytic activity">
    <reaction evidence="11">
        <text>N(6)-(pyridoxal phosphate)-L-lysyl-[4-amino-5-hydroxymethyl-2-methylpyrimidine phosphate synthase] + L-histidyl-[4-amino-5-hydroxymethyl-2-methylpyrimidine phosphate synthase] + 2 Fe(3+) + 4 H2O = L-lysyl-[4-amino-5-hydroxymethyl-2-methylpyrimidine phosphate synthase] + (2S)-2-amino-5-hydroxy-4-oxopentanoyl-[4-amino-5-hydroxymethyl-2-methylpyrimidine phosphate synthase] + 4-amino-2-methyl-5-(phosphooxymethyl)pyrimidine + 3-oxopropanoate + 2 Fe(2+) + 2 H(+)</text>
        <dbReference type="Rhea" id="RHEA:65756"/>
        <dbReference type="Rhea" id="RHEA-COMP:16892"/>
        <dbReference type="Rhea" id="RHEA-COMP:16893"/>
        <dbReference type="Rhea" id="RHEA-COMP:16894"/>
        <dbReference type="Rhea" id="RHEA-COMP:16895"/>
        <dbReference type="ChEBI" id="CHEBI:15377"/>
        <dbReference type="ChEBI" id="CHEBI:15378"/>
        <dbReference type="ChEBI" id="CHEBI:29033"/>
        <dbReference type="ChEBI" id="CHEBI:29034"/>
        <dbReference type="ChEBI" id="CHEBI:29969"/>
        <dbReference type="ChEBI" id="CHEBI:29979"/>
        <dbReference type="ChEBI" id="CHEBI:33190"/>
        <dbReference type="ChEBI" id="CHEBI:58354"/>
        <dbReference type="ChEBI" id="CHEBI:143915"/>
        <dbReference type="ChEBI" id="CHEBI:157692"/>
    </reaction>
    <physiologicalReaction direction="left-to-right" evidence="11">
        <dbReference type="Rhea" id="RHEA:65757"/>
    </physiologicalReaction>
</comment>
<dbReference type="GO" id="GO:0016740">
    <property type="term" value="F:transferase activity"/>
    <property type="evidence" value="ECO:0007669"/>
    <property type="project" value="UniProtKB-KW"/>
</dbReference>
<evidence type="ECO:0000256" key="7">
    <source>
        <dbReference type="ARBA" id="ARBA00022898"/>
    </source>
</evidence>
<evidence type="ECO:0000259" key="13">
    <source>
        <dbReference type="Pfam" id="PF09084"/>
    </source>
</evidence>
<evidence type="ECO:0000256" key="2">
    <source>
        <dbReference type="ARBA" id="ARBA00004948"/>
    </source>
</evidence>
<evidence type="ECO:0000313" key="15">
    <source>
        <dbReference type="Proteomes" id="UP000304880"/>
    </source>
</evidence>
<evidence type="ECO:0000256" key="10">
    <source>
        <dbReference type="ARBA" id="ARBA00033171"/>
    </source>
</evidence>
<evidence type="ECO:0000313" key="14">
    <source>
        <dbReference type="EMBL" id="TNH41152.1"/>
    </source>
</evidence>
<keyword evidence="12" id="KW-0732">Signal</keyword>
<feature type="chain" id="PRO_5022990088" description="Thiamine pyrimidine synthase" evidence="12">
    <location>
        <begin position="21"/>
        <end position="338"/>
    </location>
</feature>
<sequence>MLKSLLAAASLIAMAAPALAQTDIRFTLGWKTQGSDAPILLAQQKGYFEEEGLNVTIDQGEGSAATVTRIMSGTYDAGFGDINAIIQNAAERPDQTPVMVYQLWNDPPFTVVTRKESGITTPADLAGKTLGGAPGTPTTKLLPVFARMNDVDLDSITIESLAPNLTEPMLIRGDIDGAMVFNITAWFNLINNRQDPAADFNWLNFGDHGLDLYANGVMVSQAMIADNPEAVTGLVRAINRAAVEIAQDHEAGVDAVLAFDNLANRDLEMARMMFSYENLIASDEVTRIGLGDLDDDRLSRAIDIVAEGYQLQTTPEAGQVFDRSFLPPLDDRQLVLAD</sequence>
<comment type="subunit">
    <text evidence="4">Homodimer.</text>
</comment>
<evidence type="ECO:0000256" key="9">
    <source>
        <dbReference type="ARBA" id="ARBA00023004"/>
    </source>
</evidence>
<keyword evidence="7" id="KW-0663">Pyridoxal phosphate</keyword>
<evidence type="ECO:0000256" key="6">
    <source>
        <dbReference type="ARBA" id="ARBA00022723"/>
    </source>
</evidence>
<dbReference type="InterPro" id="IPR027939">
    <property type="entry name" value="NMT1/THI5"/>
</dbReference>
<dbReference type="Pfam" id="PF09084">
    <property type="entry name" value="NMT1"/>
    <property type="match status" value="1"/>
</dbReference>
<keyword evidence="8" id="KW-0784">Thiamine biosynthesis</keyword>
<keyword evidence="5" id="KW-0808">Transferase</keyword>
<evidence type="ECO:0000256" key="5">
    <source>
        <dbReference type="ARBA" id="ARBA00022679"/>
    </source>
</evidence>
<evidence type="ECO:0000256" key="1">
    <source>
        <dbReference type="ARBA" id="ARBA00003469"/>
    </source>
</evidence>
<comment type="pathway">
    <text evidence="2">Cofactor biosynthesis; thiamine diphosphate biosynthesis.</text>
</comment>